<gene>
    <name evidence="1" type="ORF">Fmac_020849</name>
</gene>
<proteinExistence type="predicted"/>
<evidence type="ECO:0000313" key="1">
    <source>
        <dbReference type="EMBL" id="KAL2327422.1"/>
    </source>
</evidence>
<name>A0ABD1LVE4_9FABA</name>
<evidence type="ECO:0008006" key="3">
    <source>
        <dbReference type="Google" id="ProtNLM"/>
    </source>
</evidence>
<evidence type="ECO:0000313" key="2">
    <source>
        <dbReference type="Proteomes" id="UP001603857"/>
    </source>
</evidence>
<sequence>MHSSGFVSPEFELDSKSENFSSESEIYFSEDMANTHERALKELATPDVNYQPLYVQFPETEGDVRYEFKSDLIHLLPKFLGLAGEDPHKHLKEFHAVCSTLRAHDVPEELVKMKAFPFSLDCAAKD</sequence>
<protein>
    <recommendedName>
        <fullName evidence="3">Reverse transcriptase domain-containing protein</fullName>
    </recommendedName>
</protein>
<organism evidence="1 2">
    <name type="scientific">Flemingia macrophylla</name>
    <dbReference type="NCBI Taxonomy" id="520843"/>
    <lineage>
        <taxon>Eukaryota</taxon>
        <taxon>Viridiplantae</taxon>
        <taxon>Streptophyta</taxon>
        <taxon>Embryophyta</taxon>
        <taxon>Tracheophyta</taxon>
        <taxon>Spermatophyta</taxon>
        <taxon>Magnoliopsida</taxon>
        <taxon>eudicotyledons</taxon>
        <taxon>Gunneridae</taxon>
        <taxon>Pentapetalae</taxon>
        <taxon>rosids</taxon>
        <taxon>fabids</taxon>
        <taxon>Fabales</taxon>
        <taxon>Fabaceae</taxon>
        <taxon>Papilionoideae</taxon>
        <taxon>50 kb inversion clade</taxon>
        <taxon>NPAAA clade</taxon>
        <taxon>indigoferoid/millettioid clade</taxon>
        <taxon>Phaseoleae</taxon>
        <taxon>Flemingia</taxon>
    </lineage>
</organism>
<accession>A0ABD1LVE4</accession>
<dbReference type="EMBL" id="JBGMDY010000007">
    <property type="protein sequence ID" value="KAL2327422.1"/>
    <property type="molecule type" value="Genomic_DNA"/>
</dbReference>
<reference evidence="1 2" key="1">
    <citation type="submission" date="2024-08" db="EMBL/GenBank/DDBJ databases">
        <title>Insights into the chromosomal genome structure of Flemingia macrophylla.</title>
        <authorList>
            <person name="Ding Y."/>
            <person name="Zhao Y."/>
            <person name="Bi W."/>
            <person name="Wu M."/>
            <person name="Zhao G."/>
            <person name="Gong Y."/>
            <person name="Li W."/>
            <person name="Zhang P."/>
        </authorList>
    </citation>
    <scope>NUCLEOTIDE SEQUENCE [LARGE SCALE GENOMIC DNA]</scope>
    <source>
        <strain evidence="1">DYQJB</strain>
        <tissue evidence="1">Leaf</tissue>
    </source>
</reference>
<comment type="caution">
    <text evidence="1">The sequence shown here is derived from an EMBL/GenBank/DDBJ whole genome shotgun (WGS) entry which is preliminary data.</text>
</comment>
<dbReference type="AlphaFoldDB" id="A0ABD1LVE4"/>
<keyword evidence="2" id="KW-1185">Reference proteome</keyword>
<dbReference type="Proteomes" id="UP001603857">
    <property type="component" value="Unassembled WGS sequence"/>
</dbReference>